<organism evidence="3 4">
    <name type="scientific">Porcisia hertigi</name>
    <dbReference type="NCBI Taxonomy" id="2761500"/>
    <lineage>
        <taxon>Eukaryota</taxon>
        <taxon>Discoba</taxon>
        <taxon>Euglenozoa</taxon>
        <taxon>Kinetoplastea</taxon>
        <taxon>Metakinetoplastina</taxon>
        <taxon>Trypanosomatida</taxon>
        <taxon>Trypanosomatidae</taxon>
        <taxon>Leishmaniinae</taxon>
        <taxon>Porcisia</taxon>
    </lineage>
</organism>
<reference evidence="3 4" key="1">
    <citation type="submission" date="2021-02" db="EMBL/GenBank/DDBJ databases">
        <title>Porcisia hertigi Genome sequencing and assembly.</title>
        <authorList>
            <person name="Almutairi H."/>
            <person name="Gatherer D."/>
        </authorList>
    </citation>
    <scope>NUCLEOTIDE SEQUENCE [LARGE SCALE GENOMIC DNA]</scope>
    <source>
        <strain evidence="3 4">C119</strain>
    </source>
</reference>
<dbReference type="Proteomes" id="UP000674318">
    <property type="component" value="Unassembled WGS sequence"/>
</dbReference>
<proteinExistence type="inferred from homology"/>
<dbReference type="RefSeq" id="XP_067758416.1">
    <property type="nucleotide sequence ID" value="XM_067902069.1"/>
</dbReference>
<comment type="caution">
    <text evidence="3">The sequence shown here is derived from an EMBL/GenBank/DDBJ whole genome shotgun (WGS) entry which is preliminary data.</text>
</comment>
<dbReference type="GO" id="GO:0005778">
    <property type="term" value="C:peroxisomal membrane"/>
    <property type="evidence" value="ECO:0007669"/>
    <property type="project" value="UniProtKB-SubCell"/>
</dbReference>
<keyword evidence="2" id="KW-0962">Peroxisome biogenesis</keyword>
<dbReference type="EMBL" id="JAFJZO010000015">
    <property type="protein sequence ID" value="KAG5509109.1"/>
    <property type="molecule type" value="Genomic_DNA"/>
</dbReference>
<evidence type="ECO:0000256" key="2">
    <source>
        <dbReference type="RuleBase" id="RU365003"/>
    </source>
</evidence>
<keyword evidence="2" id="KW-0576">Peroxisome</keyword>
<accession>A0A836IGK4</accession>
<name>A0A836IGK4_9TRYP</name>
<dbReference type="AlphaFoldDB" id="A0A836IGK4"/>
<dbReference type="GO" id="GO:0007031">
    <property type="term" value="P:peroxisome organization"/>
    <property type="evidence" value="ECO:0007669"/>
    <property type="project" value="UniProtKB-KW"/>
</dbReference>
<dbReference type="PANTHER" id="PTHR13299:SF0">
    <property type="entry name" value="PEROXISOMAL MEMBRANE PROTEIN PEX16"/>
    <property type="match status" value="1"/>
</dbReference>
<gene>
    <name evidence="3" type="ORF">JKF63_06118</name>
</gene>
<keyword evidence="4" id="KW-1185">Reference proteome</keyword>
<dbReference type="GeneID" id="94292146"/>
<dbReference type="PANTHER" id="PTHR13299">
    <property type="entry name" value="PEROXISOMAL MEMBRANE PROTEIN PEX16"/>
    <property type="match status" value="1"/>
</dbReference>
<evidence type="ECO:0000313" key="3">
    <source>
        <dbReference type="EMBL" id="KAG5509109.1"/>
    </source>
</evidence>
<evidence type="ECO:0000256" key="1">
    <source>
        <dbReference type="ARBA" id="ARBA00009505"/>
    </source>
</evidence>
<comment type="similarity">
    <text evidence="1 2">Belongs to the peroxin-16 family.</text>
</comment>
<comment type="subcellular location">
    <subcellularLocation>
        <location evidence="2">Peroxisome membrane</location>
    </subcellularLocation>
</comment>
<sequence>MTATTPSSVTVERSGGREGLPLSKLLDPLRWYFRWVRANPESASSLEQFSRTLTMLWSDPTNLITSEACFSVVKLHTFSNLAIITSGGRRTSKTELLTFVLQGIQEVQCLVELILRKYASHRRVWNSILLLESVKCVLKLCVHRQLFLVPWLWESIKLSLRRALRHLTGLTPRRRVCSNGGGKNGVSSGSGGSRVNNFAACGTSAVASLVGNYGDSATQQDYGAVSTGLRGDVVGPHNTRLVIPRVASDRRHEHRHVCRAVARSATEDRVSFLENEVMDEEEVERESIRFTWIDVLGIVLDMYLLLRPLLLAGMARHAFLARPDEITSSIAMLPPTVSKKERVAAATVAAKEEKEEEGGGTPIKMPARLDPLAALHKAMAATPQQTLMESWRVWAGVAGCDLLVAVLARLVRNNRVPVVYIKDSPESDESSALGASLEGGEAATFQGDGPAAVGGFIDDTTIVARAPDSRAICPTMEPPVVSRDRLRVQHALRNAFHNVIRDPFFTVVLKQLINQHFLRGFINRIPLLGACISFYVSHFVLMQHYSFLYTLGQ</sequence>
<evidence type="ECO:0000313" key="4">
    <source>
        <dbReference type="Proteomes" id="UP000674318"/>
    </source>
</evidence>
<dbReference type="KEGG" id="phet:94292146"/>
<dbReference type="OrthoDB" id="264787at2759"/>
<dbReference type="InterPro" id="IPR013919">
    <property type="entry name" value="Pex16"/>
</dbReference>
<dbReference type="Pfam" id="PF08610">
    <property type="entry name" value="Pex16"/>
    <property type="match status" value="1"/>
</dbReference>
<protein>
    <recommendedName>
        <fullName evidence="2">Peroxisomal membrane protein PEX16</fullName>
    </recommendedName>
</protein>